<protein>
    <submittedName>
        <fullName evidence="2">DUF3794 domain-containing protein</fullName>
    </submittedName>
</protein>
<evidence type="ECO:0000313" key="2">
    <source>
        <dbReference type="EMBL" id="MBV7273015.1"/>
    </source>
</evidence>
<gene>
    <name evidence="2" type="ORF">I6U48_08830</name>
</gene>
<evidence type="ECO:0000259" key="1">
    <source>
        <dbReference type="Pfam" id="PF12673"/>
    </source>
</evidence>
<reference evidence="2" key="1">
    <citation type="submission" date="2020-12" db="EMBL/GenBank/DDBJ databases">
        <title>Clostridium thailandense sp. nov., a novel acetogenic bacterium isolated from peat land soil in Thailand.</title>
        <authorList>
            <person name="Chaikitkaew S."/>
            <person name="Birkeland N.K."/>
        </authorList>
    </citation>
    <scope>NUCLEOTIDE SEQUENCE</scope>
    <source>
        <strain evidence="2">PL3</strain>
    </source>
</reference>
<dbReference type="InterPro" id="IPR024300">
    <property type="entry name" value="SipL_SPOCS_dom"/>
</dbReference>
<sequence length="195" mass="22022">MSCKTNLIPPQYQPECESKKLIQVPKIIGFGKKQEFVVRELTISPPSPAVFRIEDIDKIVVITDFKLIPLNTNNYGRKVCDKFFGKVIIDGYVDKNINYKTITDFTGTDVNGPLYHFTTRVDFATFVEVVATEPIKETDNVEILSAFVEGEKEELLNPNSVPVGAPSWAVTYNSILEKMIIGIELKVTRSEHIYC</sequence>
<organism evidence="2 3">
    <name type="scientific">Clostridium thailandense</name>
    <dbReference type="NCBI Taxonomy" id="2794346"/>
    <lineage>
        <taxon>Bacteria</taxon>
        <taxon>Bacillati</taxon>
        <taxon>Bacillota</taxon>
        <taxon>Clostridia</taxon>
        <taxon>Eubacteriales</taxon>
        <taxon>Clostridiaceae</taxon>
        <taxon>Clostridium</taxon>
    </lineage>
</organism>
<dbReference type="RefSeq" id="WP_218320048.1">
    <property type="nucleotide sequence ID" value="NZ_JAEEGC010000037.1"/>
</dbReference>
<dbReference type="Proteomes" id="UP000694308">
    <property type="component" value="Unassembled WGS sequence"/>
</dbReference>
<dbReference type="Pfam" id="PF12673">
    <property type="entry name" value="SipL"/>
    <property type="match status" value="1"/>
</dbReference>
<name>A0A949TIQ6_9CLOT</name>
<evidence type="ECO:0000313" key="3">
    <source>
        <dbReference type="Proteomes" id="UP000694308"/>
    </source>
</evidence>
<keyword evidence="3" id="KW-1185">Reference proteome</keyword>
<comment type="caution">
    <text evidence="2">The sequence shown here is derived from an EMBL/GenBank/DDBJ whole genome shotgun (WGS) entry which is preliminary data.</text>
</comment>
<dbReference type="EMBL" id="JAEEGC010000037">
    <property type="protein sequence ID" value="MBV7273015.1"/>
    <property type="molecule type" value="Genomic_DNA"/>
</dbReference>
<feature type="domain" description="SipL SPOCS" evidence="1">
    <location>
        <begin position="59"/>
        <end position="133"/>
    </location>
</feature>
<proteinExistence type="predicted"/>
<accession>A0A949TIQ6</accession>
<dbReference type="AlphaFoldDB" id="A0A949TIQ6"/>